<feature type="non-terminal residue" evidence="2">
    <location>
        <position position="157"/>
    </location>
</feature>
<dbReference type="HOGENOM" id="CLU_090397_2_0_1"/>
<accession>A0A0D0BHD9</accession>
<sequence length="157" mass="17940">ICHICNEDVKGNRFVHVPLLSWANGCWLGDVPGQLACLTYTEELVIARAHSTKCWGKLKDGMNNKRTDQRAASGNVCIHPHEIQNIAQRLPQPFNTLHDEIAVIFVSEDREATAEIFKSTPFLVRRQKILDALVWLQKNNPLYRDIIIDHANLEQYP</sequence>
<dbReference type="Pfam" id="PF20209">
    <property type="entry name" value="DUF6570"/>
    <property type="match status" value="1"/>
</dbReference>
<dbReference type="InterPro" id="IPR046700">
    <property type="entry name" value="DUF6570"/>
</dbReference>
<protein>
    <recommendedName>
        <fullName evidence="1">DUF6570 domain-containing protein</fullName>
    </recommendedName>
</protein>
<dbReference type="AlphaFoldDB" id="A0A0D0BHD9"/>
<dbReference type="Proteomes" id="UP000053593">
    <property type="component" value="Unassembled WGS sequence"/>
</dbReference>
<name>A0A0D0BHD9_9AGAR</name>
<keyword evidence="3" id="KW-1185">Reference proteome</keyword>
<evidence type="ECO:0000313" key="2">
    <source>
        <dbReference type="EMBL" id="KIK63405.1"/>
    </source>
</evidence>
<organism evidence="2 3">
    <name type="scientific">Collybiopsis luxurians FD-317 M1</name>
    <dbReference type="NCBI Taxonomy" id="944289"/>
    <lineage>
        <taxon>Eukaryota</taxon>
        <taxon>Fungi</taxon>
        <taxon>Dikarya</taxon>
        <taxon>Basidiomycota</taxon>
        <taxon>Agaricomycotina</taxon>
        <taxon>Agaricomycetes</taxon>
        <taxon>Agaricomycetidae</taxon>
        <taxon>Agaricales</taxon>
        <taxon>Marasmiineae</taxon>
        <taxon>Omphalotaceae</taxon>
        <taxon>Collybiopsis</taxon>
        <taxon>Collybiopsis luxurians</taxon>
    </lineage>
</organism>
<evidence type="ECO:0000313" key="3">
    <source>
        <dbReference type="Proteomes" id="UP000053593"/>
    </source>
</evidence>
<feature type="non-terminal residue" evidence="2">
    <location>
        <position position="1"/>
    </location>
</feature>
<dbReference type="EMBL" id="KN834764">
    <property type="protein sequence ID" value="KIK63405.1"/>
    <property type="molecule type" value="Genomic_DNA"/>
</dbReference>
<feature type="domain" description="DUF6570" evidence="1">
    <location>
        <begin position="16"/>
        <end position="154"/>
    </location>
</feature>
<dbReference type="OrthoDB" id="3257061at2759"/>
<proteinExistence type="predicted"/>
<gene>
    <name evidence="2" type="ORF">GYMLUDRAFT_139385</name>
</gene>
<evidence type="ECO:0000259" key="1">
    <source>
        <dbReference type="Pfam" id="PF20209"/>
    </source>
</evidence>
<reference evidence="2 3" key="1">
    <citation type="submission" date="2014-04" db="EMBL/GenBank/DDBJ databases">
        <title>Evolutionary Origins and Diversification of the Mycorrhizal Mutualists.</title>
        <authorList>
            <consortium name="DOE Joint Genome Institute"/>
            <consortium name="Mycorrhizal Genomics Consortium"/>
            <person name="Kohler A."/>
            <person name="Kuo A."/>
            <person name="Nagy L.G."/>
            <person name="Floudas D."/>
            <person name="Copeland A."/>
            <person name="Barry K.W."/>
            <person name="Cichocki N."/>
            <person name="Veneault-Fourrey C."/>
            <person name="LaButti K."/>
            <person name="Lindquist E.A."/>
            <person name="Lipzen A."/>
            <person name="Lundell T."/>
            <person name="Morin E."/>
            <person name="Murat C."/>
            <person name="Riley R."/>
            <person name="Ohm R."/>
            <person name="Sun H."/>
            <person name="Tunlid A."/>
            <person name="Henrissat B."/>
            <person name="Grigoriev I.V."/>
            <person name="Hibbett D.S."/>
            <person name="Martin F."/>
        </authorList>
    </citation>
    <scope>NUCLEOTIDE SEQUENCE [LARGE SCALE GENOMIC DNA]</scope>
    <source>
        <strain evidence="2 3">FD-317 M1</strain>
    </source>
</reference>